<protein>
    <recommendedName>
        <fullName evidence="1">DUF4277 domain-containing protein</fullName>
    </recommendedName>
</protein>
<feature type="non-terminal residue" evidence="2">
    <location>
        <position position="1"/>
    </location>
</feature>
<evidence type="ECO:0000313" key="2">
    <source>
        <dbReference type="EMBL" id="MDQ0341202.1"/>
    </source>
</evidence>
<dbReference type="EMBL" id="JAUSUQ010000050">
    <property type="protein sequence ID" value="MDQ0341202.1"/>
    <property type="molecule type" value="Genomic_DNA"/>
</dbReference>
<sequence>LGPGVQASDLNDDALARALDTLYKIGLQDIYLFMAN</sequence>
<organism evidence="2 3">
    <name type="scientific">Caldalkalibacillus uzonensis</name>
    <dbReference type="NCBI Taxonomy" id="353224"/>
    <lineage>
        <taxon>Bacteria</taxon>
        <taxon>Bacillati</taxon>
        <taxon>Bacillota</taxon>
        <taxon>Bacilli</taxon>
        <taxon>Bacillales</taxon>
        <taxon>Bacillaceae</taxon>
        <taxon>Caldalkalibacillus</taxon>
    </lineage>
</organism>
<keyword evidence="3" id="KW-1185">Reference proteome</keyword>
<reference evidence="2 3" key="1">
    <citation type="submission" date="2023-07" db="EMBL/GenBank/DDBJ databases">
        <title>Genomic Encyclopedia of Type Strains, Phase IV (KMG-IV): sequencing the most valuable type-strain genomes for metagenomic binning, comparative biology and taxonomic classification.</title>
        <authorList>
            <person name="Goeker M."/>
        </authorList>
    </citation>
    <scope>NUCLEOTIDE SEQUENCE [LARGE SCALE GENOMIC DNA]</scope>
    <source>
        <strain evidence="2 3">DSM 17740</strain>
    </source>
</reference>
<dbReference type="Pfam" id="PF14104">
    <property type="entry name" value="DUF4277"/>
    <property type="match status" value="1"/>
</dbReference>
<proteinExistence type="predicted"/>
<accession>A0ABU0CYH7</accession>
<dbReference type="InterPro" id="IPR025457">
    <property type="entry name" value="DUF4277"/>
</dbReference>
<evidence type="ECO:0000259" key="1">
    <source>
        <dbReference type="Pfam" id="PF14104"/>
    </source>
</evidence>
<gene>
    <name evidence="2" type="ORF">J2S00_004061</name>
</gene>
<feature type="domain" description="DUF4277" evidence="1">
    <location>
        <begin position="1"/>
        <end position="32"/>
    </location>
</feature>
<name>A0ABU0CYH7_9BACI</name>
<dbReference type="Proteomes" id="UP001232445">
    <property type="component" value="Unassembled WGS sequence"/>
</dbReference>
<comment type="caution">
    <text evidence="2">The sequence shown here is derived from an EMBL/GenBank/DDBJ whole genome shotgun (WGS) entry which is preliminary data.</text>
</comment>
<evidence type="ECO:0000313" key="3">
    <source>
        <dbReference type="Proteomes" id="UP001232445"/>
    </source>
</evidence>